<organism evidence="6 7">
    <name type="scientific">Burkholderia ambifaria (strain MC40-6)</name>
    <dbReference type="NCBI Taxonomy" id="398577"/>
    <lineage>
        <taxon>Bacteria</taxon>
        <taxon>Pseudomonadati</taxon>
        <taxon>Pseudomonadota</taxon>
        <taxon>Betaproteobacteria</taxon>
        <taxon>Burkholderiales</taxon>
        <taxon>Burkholderiaceae</taxon>
        <taxon>Burkholderia</taxon>
        <taxon>Burkholderia cepacia complex</taxon>
    </lineage>
</organism>
<dbReference type="Gene3D" id="1.10.443.10">
    <property type="entry name" value="Intergrase catalytic core"/>
    <property type="match status" value="1"/>
</dbReference>
<dbReference type="InterPro" id="IPR013762">
    <property type="entry name" value="Integrase-like_cat_sf"/>
</dbReference>
<dbReference type="KEGG" id="bac:BamMC406_6742"/>
<comment type="similarity">
    <text evidence="1">Belongs to the 'phage' integrase family.</text>
</comment>
<evidence type="ECO:0000313" key="6">
    <source>
        <dbReference type="EMBL" id="ACB69144.1"/>
    </source>
</evidence>
<dbReference type="GO" id="GO:0003677">
    <property type="term" value="F:DNA binding"/>
    <property type="evidence" value="ECO:0007669"/>
    <property type="project" value="UniProtKB-KW"/>
</dbReference>
<evidence type="ECO:0000256" key="3">
    <source>
        <dbReference type="ARBA" id="ARBA00023125"/>
    </source>
</evidence>
<evidence type="ECO:0000313" key="7">
    <source>
        <dbReference type="Proteomes" id="UP000001680"/>
    </source>
</evidence>
<keyword evidence="6" id="KW-0614">Plasmid</keyword>
<evidence type="ECO:0000256" key="2">
    <source>
        <dbReference type="ARBA" id="ARBA00022908"/>
    </source>
</evidence>
<dbReference type="InterPro" id="IPR050090">
    <property type="entry name" value="Tyrosine_recombinase_XerCD"/>
</dbReference>
<keyword evidence="4" id="KW-0233">DNA recombination</keyword>
<feature type="domain" description="Tyr recombinase" evidence="5">
    <location>
        <begin position="11"/>
        <end position="231"/>
    </location>
</feature>
<dbReference type="InterPro" id="IPR011010">
    <property type="entry name" value="DNA_brk_join_enz"/>
</dbReference>
<name>B1Z6R7_BURA4</name>
<reference evidence="7" key="1">
    <citation type="submission" date="2008-04" db="EMBL/GenBank/DDBJ databases">
        <title>Complete sequence of plasmid 1 of Burkholderia ambifaria MC40-6.</title>
        <authorList>
            <person name="Copeland A."/>
            <person name="Lucas S."/>
            <person name="Lapidus A."/>
            <person name="Glavina del Rio T."/>
            <person name="Dalin E."/>
            <person name="Tice H."/>
            <person name="Pitluck S."/>
            <person name="Chain P."/>
            <person name="Malfatti S."/>
            <person name="Shin M."/>
            <person name="Vergez L."/>
            <person name="Lang D."/>
            <person name="Schmutz J."/>
            <person name="Larimer F."/>
            <person name="Land M."/>
            <person name="Hauser L."/>
            <person name="Kyrpides N."/>
            <person name="Lykidis A."/>
            <person name="Ramette A."/>
            <person name="Konstantinidis K."/>
            <person name="Tiedje J."/>
            <person name="Richardson P."/>
        </authorList>
    </citation>
    <scope>NUCLEOTIDE SEQUENCE [LARGE SCALE GENOMIC DNA]</scope>
    <source>
        <strain evidence="7">MC40-6</strain>
        <plasmid evidence="7">Plasmid pBMC401</plasmid>
    </source>
</reference>
<keyword evidence="3" id="KW-0238">DNA-binding</keyword>
<protein>
    <submittedName>
        <fullName evidence="6">Integrase family protein</fullName>
    </submittedName>
</protein>
<proteinExistence type="inferred from homology"/>
<accession>B1Z6R7</accession>
<dbReference type="PANTHER" id="PTHR30349">
    <property type="entry name" value="PHAGE INTEGRASE-RELATED"/>
    <property type="match status" value="1"/>
</dbReference>
<dbReference type="SUPFAM" id="SSF56349">
    <property type="entry name" value="DNA breaking-rejoining enzymes"/>
    <property type="match status" value="1"/>
</dbReference>
<dbReference type="PANTHER" id="PTHR30349:SF41">
    <property type="entry name" value="INTEGRASE_RECOMBINASE PROTEIN MJ0367-RELATED"/>
    <property type="match status" value="1"/>
</dbReference>
<sequence>MFRERGSMEPKHAKVLTPPKFRHLLAVTEETSRFPERDTLILLLGVTCGMRITEIARLEVHHVLSRSGTRREEIALPGSITKGCRPRCVFLSHPRALEAVDRYVEWRYRRGAGVLLDRREYRGLMPHTRLILTQKGGPFELSVKRRMNFAGEPVEYLAADSLQSYVTSLYRAAGLRAGYSSHSGRRTFASRLVAQGHSLETVQILLGHSHLDHVAPYLEVPRRDMKAAVAAFDDGL</sequence>
<evidence type="ECO:0000256" key="1">
    <source>
        <dbReference type="ARBA" id="ARBA00008857"/>
    </source>
</evidence>
<dbReference type="AlphaFoldDB" id="B1Z6R7"/>
<dbReference type="Proteomes" id="UP000001680">
    <property type="component" value="Plasmid pBMC401"/>
</dbReference>
<keyword evidence="2" id="KW-0229">DNA integration</keyword>
<dbReference type="PROSITE" id="PS51898">
    <property type="entry name" value="TYR_RECOMBINASE"/>
    <property type="match status" value="1"/>
</dbReference>
<geneLocation type="plasmid" evidence="6 7">
    <name>pBMC401</name>
</geneLocation>
<dbReference type="CDD" id="cd00397">
    <property type="entry name" value="DNA_BRE_C"/>
    <property type="match status" value="1"/>
</dbReference>
<dbReference type="InterPro" id="IPR002104">
    <property type="entry name" value="Integrase_catalytic"/>
</dbReference>
<dbReference type="GO" id="GO:0015074">
    <property type="term" value="P:DNA integration"/>
    <property type="evidence" value="ECO:0007669"/>
    <property type="project" value="UniProtKB-KW"/>
</dbReference>
<evidence type="ECO:0000256" key="4">
    <source>
        <dbReference type="ARBA" id="ARBA00023172"/>
    </source>
</evidence>
<gene>
    <name evidence="6" type="ordered locus">BamMC406_6742</name>
</gene>
<dbReference type="HOGENOM" id="CLU_027562_29_1_4"/>
<dbReference type="GO" id="GO:0006310">
    <property type="term" value="P:DNA recombination"/>
    <property type="evidence" value="ECO:0007669"/>
    <property type="project" value="UniProtKB-KW"/>
</dbReference>
<dbReference type="EMBL" id="CP001028">
    <property type="protein sequence ID" value="ACB69144.1"/>
    <property type="molecule type" value="Genomic_DNA"/>
</dbReference>
<dbReference type="Pfam" id="PF00589">
    <property type="entry name" value="Phage_integrase"/>
    <property type="match status" value="1"/>
</dbReference>
<evidence type="ECO:0000259" key="5">
    <source>
        <dbReference type="PROSITE" id="PS51898"/>
    </source>
</evidence>